<dbReference type="PANTHER" id="PTHR42877">
    <property type="entry name" value="L-ORNITHINE N(5)-MONOOXYGENASE-RELATED"/>
    <property type="match status" value="1"/>
</dbReference>
<dbReference type="Pfam" id="PF00743">
    <property type="entry name" value="FMO-like"/>
    <property type="match status" value="1"/>
</dbReference>
<keyword evidence="2" id="KW-0274">FAD</keyword>
<gene>
    <name evidence="4" type="ORF">BBP83_07655</name>
</gene>
<reference evidence="4 5" key="1">
    <citation type="submission" date="2016-07" db="EMBL/GenBank/DDBJ databases">
        <title>Acinetobacter sp. ANC 4603.</title>
        <authorList>
            <person name="Radolfova-Krizova L."/>
            <person name="Nemec A."/>
        </authorList>
    </citation>
    <scope>NUCLEOTIDE SEQUENCE [LARGE SCALE GENOMIC DNA]</scope>
    <source>
        <strain evidence="4 5">ANC 4603</strain>
    </source>
</reference>
<dbReference type="PRINTS" id="PR00411">
    <property type="entry name" value="PNDRDTASEI"/>
</dbReference>
<dbReference type="RefSeq" id="WP_068887525.1">
    <property type="nucleotide sequence ID" value="NZ_CBCRUU010000002.1"/>
</dbReference>
<name>A0A1C3CWX5_9GAMM</name>
<keyword evidence="1" id="KW-0285">Flavoprotein</keyword>
<accession>A0A1C3CWX5</accession>
<comment type="caution">
    <text evidence="4">The sequence shown here is derived from an EMBL/GenBank/DDBJ whole genome shotgun (WGS) entry which is preliminary data.</text>
</comment>
<dbReference type="GO" id="GO:0004499">
    <property type="term" value="F:N,N-dimethylaniline monooxygenase activity"/>
    <property type="evidence" value="ECO:0007669"/>
    <property type="project" value="InterPro"/>
</dbReference>
<dbReference type="OrthoDB" id="312624at2"/>
<evidence type="ECO:0000256" key="2">
    <source>
        <dbReference type="ARBA" id="ARBA00022827"/>
    </source>
</evidence>
<dbReference type="AlphaFoldDB" id="A0A1C3CWX5"/>
<keyword evidence="4" id="KW-0503">Monooxygenase</keyword>
<protein>
    <submittedName>
        <fullName evidence="4">Monooxygenase</fullName>
    </submittedName>
</protein>
<dbReference type="SUPFAM" id="SSF51905">
    <property type="entry name" value="FAD/NAD(P)-binding domain"/>
    <property type="match status" value="1"/>
</dbReference>
<sequence>MNSNVIDVAILGSGYGGLGMATQLKRHGIENFKIFEKASELGGVWRDNIYPGAACDTQSHIYCFSYFPHLRVSRMYAGQDELLGYLQCLAQHFDVNSHIQYNAEIIKATWNDTEQLWNLDIKNSAPVKAKVFVPAWGQLNKHVIPTFKGLESFKGAVFHSANWDYSVDLTDKKVISIGNAASAVQYIPEIAKVASQLTVFQRSANWIMPRDQQIFSEAELDEFEANPDKFFESRNYIHQMREDGFARTQQGSDSQKEGMRIALDFLHKNISDKTLQQKLKPDYEFGCKRILRTDDYYPALNRDNVSLITDAVAEITENGVITSTGDVIDADVIVFGTGFASQNFNGELDVIGNGGESLSEAWSNGAEAYLGLTVPTFNNMFLVYGPNTNLNHNSIVTMLEIQHLYIVKAIQHILKNNISIDVKTALFTAYNTDIQAQMGSSAFSSGCSSWYKNADGKVINNWPLNVESYRDYAQFNAADYLVQSKVNQGEPA</sequence>
<keyword evidence="3" id="KW-0560">Oxidoreductase</keyword>
<keyword evidence="5" id="KW-1185">Reference proteome</keyword>
<dbReference type="GO" id="GO:0050661">
    <property type="term" value="F:NADP binding"/>
    <property type="evidence" value="ECO:0007669"/>
    <property type="project" value="InterPro"/>
</dbReference>
<organism evidence="4 5">
    <name type="scientific">Acinetobacter celticus</name>
    <dbReference type="NCBI Taxonomy" id="1891224"/>
    <lineage>
        <taxon>Bacteria</taxon>
        <taxon>Pseudomonadati</taxon>
        <taxon>Pseudomonadota</taxon>
        <taxon>Gammaproteobacteria</taxon>
        <taxon>Moraxellales</taxon>
        <taxon>Moraxellaceae</taxon>
        <taxon>Acinetobacter</taxon>
    </lineage>
</organism>
<dbReference type="GO" id="GO:0050660">
    <property type="term" value="F:flavin adenine dinucleotide binding"/>
    <property type="evidence" value="ECO:0007669"/>
    <property type="project" value="InterPro"/>
</dbReference>
<dbReference type="PANTHER" id="PTHR42877:SF4">
    <property type="entry name" value="FAD_NAD(P)-BINDING DOMAIN-CONTAINING PROTEIN-RELATED"/>
    <property type="match status" value="1"/>
</dbReference>
<evidence type="ECO:0000256" key="3">
    <source>
        <dbReference type="ARBA" id="ARBA00023002"/>
    </source>
</evidence>
<dbReference type="EMBL" id="MBDL01000009">
    <property type="protein sequence ID" value="ODA13302.1"/>
    <property type="molecule type" value="Genomic_DNA"/>
</dbReference>
<dbReference type="Gene3D" id="3.50.50.60">
    <property type="entry name" value="FAD/NAD(P)-binding domain"/>
    <property type="match status" value="2"/>
</dbReference>
<dbReference type="STRING" id="1891224.BBP83_07655"/>
<proteinExistence type="predicted"/>
<dbReference type="InterPro" id="IPR020946">
    <property type="entry name" value="Flavin_mOase-like"/>
</dbReference>
<dbReference type="InterPro" id="IPR036188">
    <property type="entry name" value="FAD/NAD-bd_sf"/>
</dbReference>
<evidence type="ECO:0000313" key="4">
    <source>
        <dbReference type="EMBL" id="ODA13302.1"/>
    </source>
</evidence>
<evidence type="ECO:0000256" key="1">
    <source>
        <dbReference type="ARBA" id="ARBA00022630"/>
    </source>
</evidence>
<evidence type="ECO:0000313" key="5">
    <source>
        <dbReference type="Proteomes" id="UP000186553"/>
    </source>
</evidence>
<dbReference type="Proteomes" id="UP000186553">
    <property type="component" value="Unassembled WGS sequence"/>
</dbReference>
<dbReference type="InterPro" id="IPR051209">
    <property type="entry name" value="FAD-bind_Monooxygenase_sf"/>
</dbReference>